<feature type="domain" description="C2H2-type" evidence="13">
    <location>
        <begin position="3355"/>
        <end position="3382"/>
    </location>
</feature>
<feature type="domain" description="C2H2-type" evidence="13">
    <location>
        <begin position="78"/>
        <end position="107"/>
    </location>
</feature>
<feature type="region of interest" description="Disordered" evidence="12">
    <location>
        <begin position="613"/>
        <end position="634"/>
    </location>
</feature>
<name>A0A6P7T9L3_9MOLL</name>
<dbReference type="FunFam" id="3.30.160.60:FF:000710">
    <property type="entry name" value="Zinc finger protein 768"/>
    <property type="match status" value="1"/>
</dbReference>
<evidence type="ECO:0000256" key="5">
    <source>
        <dbReference type="ARBA" id="ARBA00022771"/>
    </source>
</evidence>
<evidence type="ECO:0000256" key="12">
    <source>
        <dbReference type="SAM" id="MobiDB-lite"/>
    </source>
</evidence>
<dbReference type="GO" id="GO:0008270">
    <property type="term" value="F:zinc ion binding"/>
    <property type="evidence" value="ECO:0007669"/>
    <property type="project" value="UniProtKB-KW"/>
</dbReference>
<feature type="region of interest" description="Disordered" evidence="12">
    <location>
        <begin position="2798"/>
        <end position="2846"/>
    </location>
</feature>
<evidence type="ECO:0000256" key="11">
    <source>
        <dbReference type="PROSITE-ProRule" id="PRU00042"/>
    </source>
</evidence>
<dbReference type="RefSeq" id="XP_029647658.1">
    <property type="nucleotide sequence ID" value="XM_029791798.2"/>
</dbReference>
<feature type="region of interest" description="Disordered" evidence="12">
    <location>
        <begin position="672"/>
        <end position="715"/>
    </location>
</feature>
<dbReference type="PROSITE" id="PS00028">
    <property type="entry name" value="ZINC_FINGER_C2H2_1"/>
    <property type="match status" value="13"/>
</dbReference>
<dbReference type="InterPro" id="IPR036236">
    <property type="entry name" value="Znf_C2H2_sf"/>
</dbReference>
<keyword evidence="10" id="KW-0539">Nucleus</keyword>
<dbReference type="FunFam" id="3.30.160.60:FF:000176">
    <property type="entry name" value="zinc finger protein 70"/>
    <property type="match status" value="1"/>
</dbReference>
<evidence type="ECO:0000313" key="15">
    <source>
        <dbReference type="RefSeq" id="XP_029647658.1"/>
    </source>
</evidence>
<feature type="domain" description="C2H2-type" evidence="13">
    <location>
        <begin position="2901"/>
        <end position="2928"/>
    </location>
</feature>
<comment type="subcellular location">
    <subcellularLocation>
        <location evidence="1">Nucleus</location>
    </subcellularLocation>
</comment>
<evidence type="ECO:0000256" key="3">
    <source>
        <dbReference type="ARBA" id="ARBA00022723"/>
    </source>
</evidence>
<feature type="domain" description="C2H2-type" evidence="13">
    <location>
        <begin position="1896"/>
        <end position="1917"/>
    </location>
</feature>
<dbReference type="GO" id="GO:0005634">
    <property type="term" value="C:nucleus"/>
    <property type="evidence" value="ECO:0007669"/>
    <property type="project" value="UniProtKB-SubCell"/>
</dbReference>
<feature type="domain" description="C2H2-type" evidence="13">
    <location>
        <begin position="642"/>
        <end position="669"/>
    </location>
</feature>
<accession>A0A6P7T9L3</accession>
<dbReference type="GO" id="GO:0045893">
    <property type="term" value="P:positive regulation of DNA-templated transcription"/>
    <property type="evidence" value="ECO:0007669"/>
    <property type="project" value="UniProtKB-ARBA"/>
</dbReference>
<feature type="region of interest" description="Disordered" evidence="12">
    <location>
        <begin position="3112"/>
        <end position="3178"/>
    </location>
</feature>
<evidence type="ECO:0000256" key="8">
    <source>
        <dbReference type="ARBA" id="ARBA00023125"/>
    </source>
</evidence>
<evidence type="ECO:0000313" key="14">
    <source>
        <dbReference type="Proteomes" id="UP000515154"/>
    </source>
</evidence>
<feature type="domain" description="C2H2-type" evidence="13">
    <location>
        <begin position="457"/>
        <end position="484"/>
    </location>
</feature>
<dbReference type="FunFam" id="3.30.160.60:FF:000072">
    <property type="entry name" value="zinc finger protein 143 isoform X1"/>
    <property type="match status" value="1"/>
</dbReference>
<feature type="domain" description="C2H2-type" evidence="13">
    <location>
        <begin position="879"/>
        <end position="906"/>
    </location>
</feature>
<feature type="domain" description="C2H2-type" evidence="13">
    <location>
        <begin position="2873"/>
        <end position="2900"/>
    </location>
</feature>
<evidence type="ECO:0000256" key="10">
    <source>
        <dbReference type="ARBA" id="ARBA00023242"/>
    </source>
</evidence>
<gene>
    <name evidence="15" type="primary">LOC115221598</name>
</gene>
<protein>
    <submittedName>
        <fullName evidence="15">Uncharacterized protein LOC115221598 isoform X1</fullName>
    </submittedName>
</protein>
<dbReference type="GO" id="GO:0005694">
    <property type="term" value="C:chromosome"/>
    <property type="evidence" value="ECO:0007669"/>
    <property type="project" value="UniProtKB-ARBA"/>
</dbReference>
<dbReference type="KEGG" id="osn:115221598"/>
<feature type="domain" description="C2H2-type" evidence="13">
    <location>
        <begin position="1515"/>
        <end position="1542"/>
    </location>
</feature>
<dbReference type="FunFam" id="3.30.160.60:FF:002343">
    <property type="entry name" value="Zinc finger protein 33A"/>
    <property type="match status" value="1"/>
</dbReference>
<organism evidence="14 15">
    <name type="scientific">Octopus sinensis</name>
    <name type="common">East Asian common octopus</name>
    <dbReference type="NCBI Taxonomy" id="2607531"/>
    <lineage>
        <taxon>Eukaryota</taxon>
        <taxon>Metazoa</taxon>
        <taxon>Spiralia</taxon>
        <taxon>Lophotrochozoa</taxon>
        <taxon>Mollusca</taxon>
        <taxon>Cephalopoda</taxon>
        <taxon>Coleoidea</taxon>
        <taxon>Octopodiformes</taxon>
        <taxon>Octopoda</taxon>
        <taxon>Incirrata</taxon>
        <taxon>Octopodidae</taxon>
        <taxon>Octopus</taxon>
    </lineage>
</organism>
<dbReference type="FunFam" id="3.30.160.60:FF:000557">
    <property type="entry name" value="zinc finger and SCAN domain-containing protein 29"/>
    <property type="match status" value="3"/>
</dbReference>
<keyword evidence="8" id="KW-0238">DNA-binding</keyword>
<feature type="domain" description="C2H2-type" evidence="13">
    <location>
        <begin position="2076"/>
        <end position="2099"/>
    </location>
</feature>
<dbReference type="PANTHER" id="PTHR24394">
    <property type="entry name" value="ZINC FINGER PROTEIN"/>
    <property type="match status" value="1"/>
</dbReference>
<feature type="compositionally biased region" description="Basic residues" evidence="12">
    <location>
        <begin position="693"/>
        <end position="708"/>
    </location>
</feature>
<feature type="domain" description="C2H2-type" evidence="13">
    <location>
        <begin position="802"/>
        <end position="829"/>
    </location>
</feature>
<dbReference type="PROSITE" id="PS50157">
    <property type="entry name" value="ZINC_FINGER_C2H2_2"/>
    <property type="match status" value="19"/>
</dbReference>
<feature type="domain" description="C2H2-type" evidence="13">
    <location>
        <begin position="1868"/>
        <end position="1895"/>
    </location>
</feature>
<evidence type="ECO:0000256" key="1">
    <source>
        <dbReference type="ARBA" id="ARBA00004123"/>
    </source>
</evidence>
<dbReference type="GO" id="GO:0043565">
    <property type="term" value="F:sequence-specific DNA binding"/>
    <property type="evidence" value="ECO:0007669"/>
    <property type="project" value="UniProtKB-ARBA"/>
</dbReference>
<feature type="region of interest" description="Disordered" evidence="12">
    <location>
        <begin position="2578"/>
        <end position="2600"/>
    </location>
</feature>
<proteinExistence type="inferred from homology"/>
<dbReference type="FunFam" id="3.30.160.60:FF:001732">
    <property type="entry name" value="Zgc:162936"/>
    <property type="match status" value="1"/>
</dbReference>
<feature type="region of interest" description="Disordered" evidence="12">
    <location>
        <begin position="823"/>
        <end position="842"/>
    </location>
</feature>
<feature type="domain" description="C2H2-type" evidence="13">
    <location>
        <begin position="50"/>
        <end position="77"/>
    </location>
</feature>
<feature type="domain" description="C2H2-type" evidence="13">
    <location>
        <begin position="485"/>
        <end position="512"/>
    </location>
</feature>
<dbReference type="FunFam" id="3.30.160.60:FF:000145">
    <property type="entry name" value="Zinc finger protein 574"/>
    <property type="match status" value="1"/>
</dbReference>
<dbReference type="PANTHER" id="PTHR24394:SF29">
    <property type="entry name" value="MYONEURIN"/>
    <property type="match status" value="1"/>
</dbReference>
<feature type="compositionally biased region" description="Polar residues" evidence="12">
    <location>
        <begin position="672"/>
        <end position="692"/>
    </location>
</feature>
<feature type="region of interest" description="Disordered" evidence="12">
    <location>
        <begin position="1693"/>
        <end position="1729"/>
    </location>
</feature>
<feature type="domain" description="C2H2-type" evidence="13">
    <location>
        <begin position="2338"/>
        <end position="2365"/>
    </location>
</feature>
<keyword evidence="6" id="KW-0862">Zinc</keyword>
<dbReference type="GO" id="GO:0000981">
    <property type="term" value="F:DNA-binding transcription factor activity, RNA polymerase II-specific"/>
    <property type="evidence" value="ECO:0007669"/>
    <property type="project" value="TreeGrafter"/>
</dbReference>
<feature type="domain" description="C2H2-type" evidence="13">
    <location>
        <begin position="3383"/>
        <end position="3411"/>
    </location>
</feature>
<evidence type="ECO:0000256" key="2">
    <source>
        <dbReference type="ARBA" id="ARBA00006991"/>
    </source>
</evidence>
<evidence type="ECO:0000256" key="4">
    <source>
        <dbReference type="ARBA" id="ARBA00022737"/>
    </source>
</evidence>
<dbReference type="Proteomes" id="UP000515154">
    <property type="component" value="Linkage group LG18"/>
</dbReference>
<keyword evidence="7" id="KW-0805">Transcription regulation</keyword>
<feature type="compositionally biased region" description="Polar residues" evidence="12">
    <location>
        <begin position="2813"/>
        <end position="2837"/>
    </location>
</feature>
<dbReference type="SMART" id="SM00355">
    <property type="entry name" value="ZnF_C2H2"/>
    <property type="match status" value="29"/>
</dbReference>
<feature type="domain" description="C2H2-type" evidence="13">
    <location>
        <begin position="907"/>
        <end position="928"/>
    </location>
</feature>
<dbReference type="FunFam" id="3.30.160.60:FF:001498">
    <property type="entry name" value="Zinc finger protein 404"/>
    <property type="match status" value="1"/>
</dbReference>
<evidence type="ECO:0000256" key="7">
    <source>
        <dbReference type="ARBA" id="ARBA00023015"/>
    </source>
</evidence>
<feature type="region of interest" description="Disordered" evidence="12">
    <location>
        <begin position="728"/>
        <end position="753"/>
    </location>
</feature>
<evidence type="ECO:0000256" key="6">
    <source>
        <dbReference type="ARBA" id="ARBA00022833"/>
    </source>
</evidence>
<feature type="domain" description="C2H2-type" evidence="13">
    <location>
        <begin position="539"/>
        <end position="570"/>
    </location>
</feature>
<keyword evidence="5 11" id="KW-0863">Zinc-finger</keyword>
<dbReference type="FunFam" id="3.30.160.60:FF:000045">
    <property type="entry name" value="ZFP69 zinc finger protein B"/>
    <property type="match status" value="1"/>
</dbReference>
<sequence>MDSTDQNASVEWPPILNFVNNTAGTKELPFLANGNSSMSAITDITASKKYTCNYCSKSFSRNGHLVMHRRIHTGERPYVCQQCHKAFTQSSALYRHMKICTKVPNKDSLELSANVKMLETSIAAAEKQYAMLSASESAFTSLGTLSNDNTETNDDIMFVCCNKTFRDSSDYNEHIAGHNDPSQSELLSLLPNNHSQVDGMMKDVTTINKIGKKQNQFHNKTNTSINGKKQSSTKENLNMLSSSESQYQIIVRDNPPEVTKDGLDQNKITINLTDNHMESPKNNLCFSQANNQHDPIFDPITIELTDQSQDSTYVWDKNNMSPGNSSNKQLKIDHSQLSDIDSLAENLRLLREKTDAITKKTLPKDCSSDTSIGIFTSQDSLSSDQLLACNGDKSWKDSSNSFSTQILPNNDLTSSKHFNQLSHQSDNEKIAENANKVQKNINSKLKSSVKSKIHQHLTCQFCSRQFTRTSRLTQHLRTHTGERPFKCDFCGNSFTQSSALNRHLKTCSVAQSINSNIQWDTTAQYHLTSDLTLGSDISFTCQFCGDNFQQVSKYDSHSKVCPAAHKSQLKPNEDVVHDDFDIVNDHTDSTKNSFVKTPSPLLKNASTSMIKSKTQSFKASIPESRQVKRRKKSFNTKNDRTYQCSICLVEFVSYPHLKVHIKKHLRVNTLSKTSQLQSRNSSTSNLMRSFSARNKHITRSKTSTKKSPSKSLNHREFLNKVNSLIMKKNSSHSTSNSEFQTEHPLTNSNTCKSNISLLPDKTSKISESLDTKGKPTVAMVNKGNVFNTRSGVETKSNSSTTFVCDICSKPFHSSIVYQIHKASHSSESKKTSHSQIDSNANKSIHNEDVNILEQRDLVSSNSRVAVETVNEFDIQRKSFPCSYCPKEFFKQSHLETHIRVHTGEKPFQCESCGRAFSQSSARNRHTKTCLRVRYPELNVSIKTTGNAVSGMERSEVINLDSKIREDSLDPDNFTFTCCGQVFSSSKELRNHVECHRKGKDTISLQDSELNDDLLYNSPLMLESFTDSQLLSRHMRKNYIRKYKGTKQLSRNDFKQEKGSLEFFSNVLVANHQTSDCSSSSSQSVNSARLNCSTQSNSAENEAVLNAYKPEATVYKNSKLLHGTHTLNNLDKAKFDGTLNSSYSEEQENMILGSALQVVHNNLQECSGELKIDQIEEGVSCQENSMIASNSNVTKPTAVVELTNQLRGANRFRSLQSNDSSISPEIPEPNVTLTLGSDFRDMITTDISQIADSSVNSNTDEPPNFEDSHFHTYSPETPPFSSSFYSTTAKSKPDRKGCTDMTISDAPAIYSNSSNVSQLKDQYHMDDNTISNCSIGFEKVSSPQEQCSVNVTLSVAEKSLTCSKCSKTFENSGTFYEHSKSCAMILSESCIANTVDKQVTNDLVITGQLDSNSTESKTTREAISPLQNKSDNSKLFENWQLLSSLSDQHDDKSKCSDNLSSMDSLGNTSACDMLSYTSKAENIDISGQTDEQCSTLSNNLSEQEITTNNKDSVRKFSCSYCAASFSSLMLLEEHVLLHTNKKHYVCWFCKENYYSSSKFEQHLKICGTSTTFANLSAENISNNSTKGKSSQFADIVLCSPLTVANNQSDCEDIDENGCQDKVTEQSVVCDSLERTQNTSNVQPLKGELLSKARTVGRSSNNSSSCALYRNKVNLDEHLALNNITTNRSSLGEKTGEKILNRSVSQENIKLKSGTETNSDSKDNNNDSSSQQLDQIVIDLKEVNGDLSTSDKNTNKEGTVSFNKDGMNLTNSCKMFVCCNQTFMEDDFNEHMKSFHIKDNHSTDVDSSVIRSEVQHSENMQTISNVVLSDYQRTASKNERKTLLHNSDNIISKPNWASSNEENQSETRRYVCQYCNRGFSRSGHLMQHLRTHTGERPYSCQYCTKAFTQTSALNRHLKTCCRIKLLMLHNIQTRTKEDEGDLIQIDSDLDKNKSSLLSEQNVAGEDYQLNRDYSQMSEVRFNSIDKIPCEEGNEGIIKCEYCSCEYLKLDDFIKHQKVCSFKINCTQVDSGSKNYTQEINLSSRNNSSQNNRNLESCASSTVYRPDIQIKTEIVDVTYNCPFCDEIFSDKSDVISHLITHSLDINQQNIANQQIFSDDQENLVNPCEDMSATLMKESNHTDSSDMTSPTLVKNEDTCTFTCCGQMFVGNDSFNLHLASHQSFKDWNTSEPNSFDENNSEIRHQSTFLDNSSTIKREDKDDEDENFIIEVSSKDPVSNKESLLESSLYNKKSKGLNKTNSDGVCHLQAMESNSPDLLFNLKNSSLASQALVSMDKSRKLEIEKQMSAMNNYVVWEDSSNNWNQWNMDSSTNISSTPLFKRFACKYCEKTFTRSGHLIMHHRTHTGERPFRCSHCQKAFTQSSALNRHRKTCSFARVALSVSGNEWPETTAALDLDKTSNQFICCGFVFDKRDEFYSHYVGHGIYICDCCEMTFSDFEQLLSHLKFKQSELESPTMTPAVSPRQCPQCQTVFADLISLLIHINSNHKSTALAKSQTSSVSNQDFVPNYNDGSVTSKKSKVFQVPLSSSRTVYSAPEIQLKMSDSGSTSKTGNVKKFPLMKRGTLPNKLHPYSKSRQNKQDHSRSLQFQRRKFSNFNLDGKTSNPDNSQLGLVAKNSLNQNVRRVIKKALNNINKYRFSTERILSPFTRKFYAQAESRRHHAAASPFSGITLPEEQHNQPFIIENPSLREHSSQPEISILNFENPSESDQCSKQYSIDKLKQFSNEITINSINDPDSGANSRREHKFSNLVVEQSPKISIPNNNLVPVQSKAQRFEKQIMLKKSLSKQNPGEKFNAKSKYSSLQTSLKSKQGNTTTTRNSECATGKSKNKVTQLDKSYNPAVVNPTTDSSLKQNLSRFVCTHCRKGFTRSSHLKMHLRIHTGERPFKCSGCGKQFTQASALNRHRKTCFLVIHNTSILPEDRIVKDPEKTTRNQNRLKANATTSLFQCVTSNNQDYVGNGISETHKKPSKAETVFANVSKQKLHRAENPDLEPEYLSNVSKKTVNLLDEETSRTVSAFTKEKEGRHKKTSLTTTSNKINRKRLHTGIGSRLMKKLKLSKRGKLHSSYDFNSDLNCLSRRQAINSLLDDHHSLKERSKSLLTDTAPSVNNPTSFPQRSCKKKQLTKTPSAKPCTDSERNNRACSLEVTEVSPPKRVKEETQSNANELSEGFPRCEECKNNSKELCSHLTENLFLSPVDSETDDCYIKTEPLPSSIPKSLDSETNPLNLTILQSKASANDESVDLTNESMKNSLKGEIVQDGGYLQEEMALTNCPESTEGTHDQLESNIAQEDSKSLKSVPSAAAHCVSKKSKVVKRGSKVVQDDTFSPQSDSSHSAESRRYFCEYCDKAFSRFGHLVTHRRTHTGERPYQCRYCQRAFTQTSALYRHRKTCSFTPAHLKTIAATESSKAAKSNEL</sequence>
<keyword evidence="4" id="KW-0677">Repeat</keyword>
<dbReference type="SUPFAM" id="SSF57667">
    <property type="entry name" value="beta-beta-alpha zinc fingers"/>
    <property type="match status" value="10"/>
</dbReference>
<dbReference type="InterPro" id="IPR013087">
    <property type="entry name" value="Znf_C2H2_type"/>
</dbReference>
<feature type="domain" description="C2H2-type" evidence="13">
    <location>
        <begin position="2366"/>
        <end position="2393"/>
    </location>
</feature>
<feature type="compositionally biased region" description="Polar residues" evidence="12">
    <location>
        <begin position="731"/>
        <end position="753"/>
    </location>
</feature>
<dbReference type="FunFam" id="3.30.160.60:FF:001228">
    <property type="entry name" value="Zinc finger protein 236"/>
    <property type="match status" value="1"/>
</dbReference>
<evidence type="ECO:0000259" key="13">
    <source>
        <dbReference type="PROSITE" id="PS50157"/>
    </source>
</evidence>
<dbReference type="FunFam" id="3.30.160.60:FF:000100">
    <property type="entry name" value="Zinc finger 45-like"/>
    <property type="match status" value="1"/>
</dbReference>
<reference evidence="15" key="1">
    <citation type="submission" date="2025-08" db="UniProtKB">
        <authorList>
            <consortium name="RefSeq"/>
        </authorList>
    </citation>
    <scope>IDENTIFICATION</scope>
</reference>
<feature type="compositionally biased region" description="Polar residues" evidence="12">
    <location>
        <begin position="3113"/>
        <end position="3130"/>
    </location>
</feature>
<keyword evidence="14" id="KW-1185">Reference proteome</keyword>
<keyword evidence="3" id="KW-0479">Metal-binding</keyword>
<keyword evidence="9" id="KW-0804">Transcription</keyword>
<evidence type="ECO:0000256" key="9">
    <source>
        <dbReference type="ARBA" id="ARBA00023163"/>
    </source>
</evidence>
<comment type="similarity">
    <text evidence="2">Belongs to the krueppel C2H2-type zinc-finger protein family.</text>
</comment>
<dbReference type="Gene3D" id="3.30.160.60">
    <property type="entry name" value="Classic Zinc Finger"/>
    <property type="match status" value="16"/>
</dbReference>
<dbReference type="Pfam" id="PF00096">
    <property type="entry name" value="zf-C2H2"/>
    <property type="match status" value="12"/>
</dbReference>